<sequence>MVNLFNISFLLAAFATSLAVVYMVVLIMRRWYFNLSPKETATFSLVMFLLGFMASSYLLGSLLQVFEAALVIFILFAWFIWRSMKRRSLHKQSARAGVGVSPGERS</sequence>
<name>A0A8J7YQI1_9ARCH</name>
<dbReference type="EMBL" id="JAGVSJ010000070">
    <property type="protein sequence ID" value="MBX8632787.1"/>
    <property type="molecule type" value="Genomic_DNA"/>
</dbReference>
<reference evidence="3" key="1">
    <citation type="submission" date="2021-05" db="EMBL/GenBank/DDBJ databases">
        <title>Genomic insights into ecological role and evolution of a novel Thermoplasmata order Candidatus Sysuiplasmatales.</title>
        <authorList>
            <person name="Yuan Y."/>
        </authorList>
    </citation>
    <scope>NUCLEOTIDE SEQUENCE</scope>
    <source>
        <strain evidence="3">TUT19-bin139</strain>
        <strain evidence="2">YP2-bin.285</strain>
    </source>
</reference>
<keyword evidence="1" id="KW-0812">Transmembrane</keyword>
<accession>A0A8J7YQI1</accession>
<feature type="transmembrane region" description="Helical" evidence="1">
    <location>
        <begin position="40"/>
        <end position="59"/>
    </location>
</feature>
<dbReference type="Proteomes" id="UP000750197">
    <property type="component" value="Unassembled WGS sequence"/>
</dbReference>
<dbReference type="AlphaFoldDB" id="A0A8J7YQI1"/>
<organism evidence="3 4">
    <name type="scientific">Candidatus Sysuiplasma superficiale</name>
    <dbReference type="NCBI Taxonomy" id="2823368"/>
    <lineage>
        <taxon>Archaea</taxon>
        <taxon>Methanobacteriati</taxon>
        <taxon>Thermoplasmatota</taxon>
        <taxon>Thermoplasmata</taxon>
        <taxon>Candidatus Sysuiplasmatales</taxon>
        <taxon>Candidatus Sysuiplasmataceae</taxon>
        <taxon>Candidatus Sysuiplasma</taxon>
    </lineage>
</organism>
<evidence type="ECO:0000313" key="2">
    <source>
        <dbReference type="EMBL" id="MBX8632787.1"/>
    </source>
</evidence>
<comment type="caution">
    <text evidence="3">The sequence shown here is derived from an EMBL/GenBank/DDBJ whole genome shotgun (WGS) entry which is preliminary data.</text>
</comment>
<evidence type="ECO:0000313" key="3">
    <source>
        <dbReference type="EMBL" id="MBX8644640.1"/>
    </source>
</evidence>
<dbReference type="Proteomes" id="UP000716004">
    <property type="component" value="Unassembled WGS sequence"/>
</dbReference>
<evidence type="ECO:0000313" key="4">
    <source>
        <dbReference type="Proteomes" id="UP000750197"/>
    </source>
</evidence>
<feature type="transmembrane region" description="Helical" evidence="1">
    <location>
        <begin position="6"/>
        <end position="28"/>
    </location>
</feature>
<dbReference type="EMBL" id="JAHEAC010000082">
    <property type="protein sequence ID" value="MBX8644640.1"/>
    <property type="molecule type" value="Genomic_DNA"/>
</dbReference>
<keyword evidence="1" id="KW-1133">Transmembrane helix</keyword>
<proteinExistence type="predicted"/>
<feature type="transmembrane region" description="Helical" evidence="1">
    <location>
        <begin position="65"/>
        <end position="81"/>
    </location>
</feature>
<evidence type="ECO:0000256" key="1">
    <source>
        <dbReference type="SAM" id="Phobius"/>
    </source>
</evidence>
<protein>
    <submittedName>
        <fullName evidence="3">Uncharacterized protein</fullName>
    </submittedName>
</protein>
<gene>
    <name evidence="2" type="ORF">J9259_09805</name>
    <name evidence="3" type="ORF">KIY12_07975</name>
</gene>
<keyword evidence="1" id="KW-0472">Membrane</keyword>